<evidence type="ECO:0000313" key="3">
    <source>
        <dbReference type="Proteomes" id="UP000799766"/>
    </source>
</evidence>
<proteinExistence type="predicted"/>
<name>A0A6A6NLK6_9PEZI</name>
<dbReference type="CDD" id="cd00413">
    <property type="entry name" value="Glyco_hydrolase_16"/>
    <property type="match status" value="1"/>
</dbReference>
<feature type="non-terminal residue" evidence="2">
    <location>
        <position position="328"/>
    </location>
</feature>
<dbReference type="EMBL" id="MU001706">
    <property type="protein sequence ID" value="KAF2452622.1"/>
    <property type="molecule type" value="Genomic_DNA"/>
</dbReference>
<keyword evidence="3" id="KW-1185">Reference proteome</keyword>
<dbReference type="Gene3D" id="2.60.120.200">
    <property type="match status" value="1"/>
</dbReference>
<dbReference type="GO" id="GO:0030246">
    <property type="term" value="F:carbohydrate binding"/>
    <property type="evidence" value="ECO:0007669"/>
    <property type="project" value="UniProtKB-KW"/>
</dbReference>
<evidence type="ECO:0000313" key="2">
    <source>
        <dbReference type="EMBL" id="KAF2452622.1"/>
    </source>
</evidence>
<organism evidence="2 3">
    <name type="scientific">Lineolata rhizophorae</name>
    <dbReference type="NCBI Taxonomy" id="578093"/>
    <lineage>
        <taxon>Eukaryota</taxon>
        <taxon>Fungi</taxon>
        <taxon>Dikarya</taxon>
        <taxon>Ascomycota</taxon>
        <taxon>Pezizomycotina</taxon>
        <taxon>Dothideomycetes</taxon>
        <taxon>Dothideomycetes incertae sedis</taxon>
        <taxon>Lineolatales</taxon>
        <taxon>Lineolataceae</taxon>
        <taxon>Lineolata</taxon>
    </lineage>
</organism>
<dbReference type="PANTHER" id="PTHR38121">
    <property type="entry name" value="GH16 DOMAIN-CONTAINING PROTEIN"/>
    <property type="match status" value="1"/>
</dbReference>
<dbReference type="SUPFAM" id="SSF49899">
    <property type="entry name" value="Concanavalin A-like lectins/glucanases"/>
    <property type="match status" value="1"/>
</dbReference>
<dbReference type="PROSITE" id="PS51762">
    <property type="entry name" value="GH16_2"/>
    <property type="match status" value="1"/>
</dbReference>
<feature type="domain" description="GH16" evidence="1">
    <location>
        <begin position="40"/>
        <end position="268"/>
    </location>
</feature>
<accession>A0A6A6NLK6</accession>
<evidence type="ECO:0000259" key="1">
    <source>
        <dbReference type="PROSITE" id="PS51762"/>
    </source>
</evidence>
<gene>
    <name evidence="2" type="ORF">BDY21DRAFT_265475</name>
</gene>
<sequence length="328" mass="36333">ARADCECGYSVNSTTDARHAVFTNLHETDFLHISDLEDDIGWQRQEYNVTQEESRGPFGKAARVDNVLANPLLNEWDWAGDSVGGGDAGLQLWVRERTTDGMIEMGEIVAEPTDVRFGSFRVGMKVTGVPGTCGAFFWFRNDSQEIDMEFLSRQLNESSSPVNLVLQSPDSVAAGYDASDTPTFSLYPLDFRPDELFHEYRFDWLDGIVSFYADGVWLQDMTVATPDSPGYLVLNHWSNGDPGWSGGPPERDALLTVSYVKYYFNTTGDEGDQGDGCGGDADEVAEKVCRIPDQTVAPDPSGPDGNETARTYFFSMREDMTPGQKHYG</sequence>
<dbReference type="InterPro" id="IPR013320">
    <property type="entry name" value="ConA-like_dom_sf"/>
</dbReference>
<protein>
    <submittedName>
        <fullName evidence="2">Concanavalin A-like lectin/glucanase domain-containing protein</fullName>
    </submittedName>
</protein>
<feature type="non-terminal residue" evidence="2">
    <location>
        <position position="1"/>
    </location>
</feature>
<keyword evidence="2" id="KW-0430">Lectin</keyword>
<dbReference type="AlphaFoldDB" id="A0A6A6NLK6"/>
<dbReference type="GO" id="GO:0004553">
    <property type="term" value="F:hydrolase activity, hydrolyzing O-glycosyl compounds"/>
    <property type="evidence" value="ECO:0007669"/>
    <property type="project" value="InterPro"/>
</dbReference>
<dbReference type="PANTHER" id="PTHR38121:SF5">
    <property type="entry name" value="GH16 DOMAIN-CONTAINING PROTEIN"/>
    <property type="match status" value="1"/>
</dbReference>
<dbReference type="OrthoDB" id="25131at2759"/>
<dbReference type="InterPro" id="IPR000757">
    <property type="entry name" value="Beta-glucanase-like"/>
</dbReference>
<dbReference type="GO" id="GO:0005975">
    <property type="term" value="P:carbohydrate metabolic process"/>
    <property type="evidence" value="ECO:0007669"/>
    <property type="project" value="InterPro"/>
</dbReference>
<reference evidence="2" key="1">
    <citation type="journal article" date="2020" name="Stud. Mycol.">
        <title>101 Dothideomycetes genomes: a test case for predicting lifestyles and emergence of pathogens.</title>
        <authorList>
            <person name="Haridas S."/>
            <person name="Albert R."/>
            <person name="Binder M."/>
            <person name="Bloem J."/>
            <person name="Labutti K."/>
            <person name="Salamov A."/>
            <person name="Andreopoulos B."/>
            <person name="Baker S."/>
            <person name="Barry K."/>
            <person name="Bills G."/>
            <person name="Bluhm B."/>
            <person name="Cannon C."/>
            <person name="Castanera R."/>
            <person name="Culley D."/>
            <person name="Daum C."/>
            <person name="Ezra D."/>
            <person name="Gonzalez J."/>
            <person name="Henrissat B."/>
            <person name="Kuo A."/>
            <person name="Liang C."/>
            <person name="Lipzen A."/>
            <person name="Lutzoni F."/>
            <person name="Magnuson J."/>
            <person name="Mondo S."/>
            <person name="Nolan M."/>
            <person name="Ohm R."/>
            <person name="Pangilinan J."/>
            <person name="Park H.-J."/>
            <person name="Ramirez L."/>
            <person name="Alfaro M."/>
            <person name="Sun H."/>
            <person name="Tritt A."/>
            <person name="Yoshinaga Y."/>
            <person name="Zwiers L.-H."/>
            <person name="Turgeon B."/>
            <person name="Goodwin S."/>
            <person name="Spatafora J."/>
            <person name="Crous P."/>
            <person name="Grigoriev I."/>
        </authorList>
    </citation>
    <scope>NUCLEOTIDE SEQUENCE</scope>
    <source>
        <strain evidence="2">ATCC 16933</strain>
    </source>
</reference>
<dbReference type="Proteomes" id="UP000799766">
    <property type="component" value="Unassembled WGS sequence"/>
</dbReference>
<dbReference type="Pfam" id="PF00722">
    <property type="entry name" value="Glyco_hydro_16"/>
    <property type="match status" value="1"/>
</dbReference>